<keyword evidence="3 5" id="KW-0418">Kinase</keyword>
<organism evidence="5 6">
    <name type="scientific">Acinetobacter baumannii</name>
    <dbReference type="NCBI Taxonomy" id="470"/>
    <lineage>
        <taxon>Bacteria</taxon>
        <taxon>Pseudomonadati</taxon>
        <taxon>Pseudomonadota</taxon>
        <taxon>Gammaproteobacteria</taxon>
        <taxon>Moraxellales</taxon>
        <taxon>Moraxellaceae</taxon>
        <taxon>Acinetobacter</taxon>
        <taxon>Acinetobacter calcoaceticus/baumannii complex</taxon>
    </lineage>
</organism>
<evidence type="ECO:0000256" key="2">
    <source>
        <dbReference type="ARBA" id="ARBA00022679"/>
    </source>
</evidence>
<dbReference type="InterPro" id="IPR011611">
    <property type="entry name" value="PfkB_dom"/>
</dbReference>
<dbReference type="PANTHER" id="PTHR43320">
    <property type="entry name" value="SUGAR KINASE"/>
    <property type="match status" value="1"/>
</dbReference>
<keyword evidence="2" id="KW-0808">Transferase</keyword>
<accession>A0A429MJQ8</accession>
<comment type="caution">
    <text evidence="5">The sequence shown here is derived from an EMBL/GenBank/DDBJ whole genome shotgun (WGS) entry which is preliminary data.</text>
</comment>
<feature type="domain" description="Carbohydrate kinase PfkB" evidence="4">
    <location>
        <begin position="8"/>
        <end position="83"/>
    </location>
</feature>
<comment type="similarity">
    <text evidence="1">Belongs to the carbohydrate kinase PfkB family.</text>
</comment>
<dbReference type="InterPro" id="IPR029056">
    <property type="entry name" value="Ribokinase-like"/>
</dbReference>
<gene>
    <name evidence="5" type="ORF">EA686_22355</name>
</gene>
<feature type="non-terminal residue" evidence="5">
    <location>
        <position position="1"/>
    </location>
</feature>
<dbReference type="InterPro" id="IPR002173">
    <property type="entry name" value="Carboh/pur_kinase_PfkB_CS"/>
</dbReference>
<dbReference type="InterPro" id="IPR052700">
    <property type="entry name" value="Carb_kinase_PfkB-like"/>
</dbReference>
<dbReference type="PROSITE" id="PS00584">
    <property type="entry name" value="PFKB_KINASES_2"/>
    <property type="match status" value="1"/>
</dbReference>
<proteinExistence type="inferred from homology"/>
<dbReference type="Proteomes" id="UP000280073">
    <property type="component" value="Unassembled WGS sequence"/>
</dbReference>
<name>A0A429MJQ8_ACIBA</name>
<evidence type="ECO:0000313" key="6">
    <source>
        <dbReference type="Proteomes" id="UP000280073"/>
    </source>
</evidence>
<evidence type="ECO:0000259" key="4">
    <source>
        <dbReference type="Pfam" id="PF00294"/>
    </source>
</evidence>
<dbReference type="Pfam" id="PF00294">
    <property type="entry name" value="PfkB"/>
    <property type="match status" value="1"/>
</dbReference>
<dbReference type="Gene3D" id="3.40.1190.20">
    <property type="match status" value="1"/>
</dbReference>
<dbReference type="SUPFAM" id="SSF53613">
    <property type="entry name" value="Ribokinase-like"/>
    <property type="match status" value="1"/>
</dbReference>
<evidence type="ECO:0000313" key="5">
    <source>
        <dbReference type="EMBL" id="RSR39481.1"/>
    </source>
</evidence>
<dbReference type="EMBL" id="RFDI01001601">
    <property type="protein sequence ID" value="RSR39481.1"/>
    <property type="molecule type" value="Genomic_DNA"/>
</dbReference>
<evidence type="ECO:0000256" key="3">
    <source>
        <dbReference type="ARBA" id="ARBA00022777"/>
    </source>
</evidence>
<dbReference type="PANTHER" id="PTHR43320:SF3">
    <property type="entry name" value="CARBOHYDRATE KINASE PFKB DOMAIN-CONTAINING PROTEIN"/>
    <property type="match status" value="1"/>
</dbReference>
<dbReference type="GO" id="GO:0016301">
    <property type="term" value="F:kinase activity"/>
    <property type="evidence" value="ECO:0007669"/>
    <property type="project" value="UniProtKB-KW"/>
</dbReference>
<evidence type="ECO:0000256" key="1">
    <source>
        <dbReference type="ARBA" id="ARBA00010688"/>
    </source>
</evidence>
<sequence length="100" mass="10780">TQLRFKNHTVVITQSAKGALVANPTHHFHVAGRHVEAVDTNGAGDAFAGAFLYALNHHEDLTAAAQLAILISSEVVSQFGPRLAINDYAKLLENFQKECA</sequence>
<reference evidence="5 6" key="1">
    <citation type="submission" date="2018-10" db="EMBL/GenBank/DDBJ databases">
        <title>GWAS and RNA-Seq identify cryptic mechanisms of antimicrobial resistance in Acinetobacter baumannii.</title>
        <authorList>
            <person name="Sahl J.W."/>
        </authorList>
    </citation>
    <scope>NUCLEOTIDE SEQUENCE [LARGE SCALE GENOMIC DNA]</scope>
    <source>
        <strain evidence="5 6">TG28175</strain>
    </source>
</reference>
<protein>
    <submittedName>
        <fullName evidence="5">Adenosine kinase</fullName>
    </submittedName>
</protein>
<dbReference type="AlphaFoldDB" id="A0A429MJQ8"/>